<dbReference type="RefSeq" id="WP_258813934.1">
    <property type="nucleotide sequence ID" value="NZ_JANUGU010000009.1"/>
</dbReference>
<dbReference type="Gene3D" id="2.40.50.180">
    <property type="entry name" value="CheA-289, Domain 4"/>
    <property type="match status" value="1"/>
</dbReference>
<dbReference type="PROSITE" id="PS50851">
    <property type="entry name" value="CHEW"/>
    <property type="match status" value="1"/>
</dbReference>
<proteinExistence type="predicted"/>
<sequence length="221" mass="23456">MNLSTAGGFEQDCWNRIGVRGDRSCGQLEQYVHCRNCPAYAQAAQRTLQVPVEPSYRESWAEQLRRPKPCPQVGDASALLFRIGGEWLALPSGLALSVAPLGPVHRLPHRERPGLLGVVNIGGRLAPAIALGPLLGIGAESPPAVEGRHVFGRLLVIAAGAHSCALPVTELHGIVRYDRGALATPAQPWAAQLDGVLAHDGVHAGLLNGALLARRIGELLR</sequence>
<evidence type="ECO:0000313" key="2">
    <source>
        <dbReference type="EMBL" id="MCS0660742.1"/>
    </source>
</evidence>
<dbReference type="Proteomes" id="UP001204621">
    <property type="component" value="Unassembled WGS sequence"/>
</dbReference>
<evidence type="ECO:0000259" key="1">
    <source>
        <dbReference type="PROSITE" id="PS50851"/>
    </source>
</evidence>
<evidence type="ECO:0000313" key="3">
    <source>
        <dbReference type="Proteomes" id="UP001204621"/>
    </source>
</evidence>
<feature type="domain" description="CheW-like" evidence="1">
    <location>
        <begin position="75"/>
        <end position="218"/>
    </location>
</feature>
<dbReference type="SMART" id="SM00260">
    <property type="entry name" value="CheW"/>
    <property type="match status" value="1"/>
</dbReference>
<dbReference type="Pfam" id="PF01584">
    <property type="entry name" value="CheW"/>
    <property type="match status" value="1"/>
</dbReference>
<dbReference type="InterPro" id="IPR002545">
    <property type="entry name" value="CheW-lke_dom"/>
</dbReference>
<gene>
    <name evidence="2" type="ORF">NX778_21960</name>
</gene>
<keyword evidence="3" id="KW-1185">Reference proteome</keyword>
<protein>
    <submittedName>
        <fullName evidence="2">Chemotaxis protein CheW</fullName>
    </submittedName>
</protein>
<reference evidence="2 3" key="1">
    <citation type="submission" date="2022-08" db="EMBL/GenBank/DDBJ databases">
        <title>Reclassification of Massilia species as members of the genera Telluria, Duganella, Pseudoduganella, Mokoshia gen. nov. and Zemynaea gen. nov. using orthogonal and non-orthogonal genome-based approaches.</title>
        <authorList>
            <person name="Bowman J.P."/>
        </authorList>
    </citation>
    <scope>NUCLEOTIDE SEQUENCE [LARGE SCALE GENOMIC DNA]</scope>
    <source>
        <strain evidence="2 3">JCM 31606</strain>
    </source>
</reference>
<dbReference type="EMBL" id="JANUGU010000009">
    <property type="protein sequence ID" value="MCS0660742.1"/>
    <property type="molecule type" value="Genomic_DNA"/>
</dbReference>
<dbReference type="InterPro" id="IPR036061">
    <property type="entry name" value="CheW-like_dom_sf"/>
</dbReference>
<name>A0ABT2D3E1_9BURK</name>
<accession>A0ABT2D3E1</accession>
<comment type="caution">
    <text evidence="2">The sequence shown here is derived from an EMBL/GenBank/DDBJ whole genome shotgun (WGS) entry which is preliminary data.</text>
</comment>
<organism evidence="2 3">
    <name type="scientific">Massilia terrae</name>
    <dbReference type="NCBI Taxonomy" id="1811224"/>
    <lineage>
        <taxon>Bacteria</taxon>
        <taxon>Pseudomonadati</taxon>
        <taxon>Pseudomonadota</taxon>
        <taxon>Betaproteobacteria</taxon>
        <taxon>Burkholderiales</taxon>
        <taxon>Oxalobacteraceae</taxon>
        <taxon>Telluria group</taxon>
        <taxon>Massilia</taxon>
    </lineage>
</organism>
<dbReference type="SUPFAM" id="SSF50341">
    <property type="entry name" value="CheW-like"/>
    <property type="match status" value="1"/>
</dbReference>